<comment type="caution">
    <text evidence="1">The sequence shown here is derived from an EMBL/GenBank/DDBJ whole genome shotgun (WGS) entry which is preliminary data.</text>
</comment>
<name>A0A8H7E609_9EURO</name>
<keyword evidence="2" id="KW-1185">Reference proteome</keyword>
<sequence>MPGRQERKKRARNRAKHDISECPLLPTWLSRRSYLLSRMAGKIPVAVVYHNNHMPRDKIPHFHHHHLLLLPNIVMKTFLAENRMNSCPVK</sequence>
<gene>
    <name evidence="1" type="ORF">GJ744_003495</name>
</gene>
<dbReference type="Proteomes" id="UP000606974">
    <property type="component" value="Unassembled WGS sequence"/>
</dbReference>
<accession>A0A8H7E609</accession>
<evidence type="ECO:0000313" key="1">
    <source>
        <dbReference type="EMBL" id="KAF7511764.1"/>
    </source>
</evidence>
<dbReference type="EMBL" id="JAACFV010000017">
    <property type="protein sequence ID" value="KAF7511764.1"/>
    <property type="molecule type" value="Genomic_DNA"/>
</dbReference>
<proteinExistence type="predicted"/>
<evidence type="ECO:0000313" key="2">
    <source>
        <dbReference type="Proteomes" id="UP000606974"/>
    </source>
</evidence>
<reference evidence="1" key="1">
    <citation type="submission" date="2020-02" db="EMBL/GenBank/DDBJ databases">
        <authorList>
            <person name="Palmer J.M."/>
        </authorList>
    </citation>
    <scope>NUCLEOTIDE SEQUENCE</scope>
    <source>
        <strain evidence="1">EPUS1.4</strain>
        <tissue evidence="1">Thallus</tissue>
    </source>
</reference>
<organism evidence="1 2">
    <name type="scientific">Endocarpon pusillum</name>
    <dbReference type="NCBI Taxonomy" id="364733"/>
    <lineage>
        <taxon>Eukaryota</taxon>
        <taxon>Fungi</taxon>
        <taxon>Dikarya</taxon>
        <taxon>Ascomycota</taxon>
        <taxon>Pezizomycotina</taxon>
        <taxon>Eurotiomycetes</taxon>
        <taxon>Chaetothyriomycetidae</taxon>
        <taxon>Verrucariales</taxon>
        <taxon>Verrucariaceae</taxon>
        <taxon>Endocarpon</taxon>
    </lineage>
</organism>
<dbReference type="AlphaFoldDB" id="A0A8H7E609"/>
<protein>
    <submittedName>
        <fullName evidence="1">Uncharacterized protein</fullName>
    </submittedName>
</protein>